<dbReference type="InterPro" id="IPR011761">
    <property type="entry name" value="ATP-grasp"/>
</dbReference>
<dbReference type="PANTHER" id="PTHR43585">
    <property type="entry name" value="FUMIPYRROLE BIOSYNTHESIS PROTEIN C"/>
    <property type="match status" value="1"/>
</dbReference>
<dbReference type="GO" id="GO:0046872">
    <property type="term" value="F:metal ion binding"/>
    <property type="evidence" value="ECO:0007669"/>
    <property type="project" value="InterPro"/>
</dbReference>
<dbReference type="Gene3D" id="3.40.50.20">
    <property type="match status" value="1"/>
</dbReference>
<evidence type="ECO:0000313" key="8">
    <source>
        <dbReference type="Proteomes" id="UP000054985"/>
    </source>
</evidence>
<dbReference type="OrthoDB" id="5631805at2"/>
<dbReference type="PROSITE" id="PS50975">
    <property type="entry name" value="ATP_GRASP"/>
    <property type="match status" value="1"/>
</dbReference>
<sequence length="388" mass="44922">MQKLFPLLIGMPFTYKLVDFELLKTNDIEPTLAYFEGTETVGKENSVYYNSLCIDEIAKIIENNRVDAIVCFNDNFLIEAAKLRTKYNIPGINYPTIEKYKVKSEMYRLLSPYMMVPKTLDYHEDLAYEDIIDSIGYSEYFIKPDNLAGAEGGYHIKSKNDFIVWKSTCFDSKIKFILQKFYPEPLFHCELIVKNGVVKYIQARRYSYPNHRFLNGKIIASFPIVDLSLEKKIEQESIKVQQLLEYKNGVMHTEFFLDDYQEPIFLETNIRQAGGAINLIHRRRAGISLETAMVLLELDKDMTIKLNNNEVYDFCGYIPLKKGKVSQISLPKLKGQYNFDFRVHIGGYYDTPKSASNTAASFVGYSSVYSDLIDDFFSLENNDIIKYD</sequence>
<keyword evidence="1" id="KW-0436">Ligase</keyword>
<keyword evidence="2 4" id="KW-0547">Nucleotide-binding</keyword>
<dbReference type="InterPro" id="IPR052032">
    <property type="entry name" value="ATP-dep_AA_Ligase"/>
</dbReference>
<keyword evidence="3 4" id="KW-0067">ATP-binding</keyword>
<dbReference type="GO" id="GO:0005524">
    <property type="term" value="F:ATP binding"/>
    <property type="evidence" value="ECO:0007669"/>
    <property type="project" value="UniProtKB-UniRule"/>
</dbReference>
<dbReference type="Proteomes" id="UP000054985">
    <property type="component" value="Unassembled WGS sequence"/>
</dbReference>
<evidence type="ECO:0000256" key="1">
    <source>
        <dbReference type="ARBA" id="ARBA00022598"/>
    </source>
</evidence>
<dbReference type="Proteomes" id="UP000254040">
    <property type="component" value="Unassembled WGS sequence"/>
</dbReference>
<evidence type="ECO:0000313" key="9">
    <source>
        <dbReference type="Proteomes" id="UP000254040"/>
    </source>
</evidence>
<dbReference type="STRING" id="39962.Lmor_0007"/>
<evidence type="ECO:0000313" key="7">
    <source>
        <dbReference type="EMBL" id="STY27547.1"/>
    </source>
</evidence>
<name>A0A378LLM1_9GAMM</name>
<dbReference type="EMBL" id="UGOG01000002">
    <property type="protein sequence ID" value="STY27547.1"/>
    <property type="molecule type" value="Genomic_DNA"/>
</dbReference>
<gene>
    <name evidence="6" type="ORF">Lmor_0007</name>
    <name evidence="7" type="ORF">NCTC12239_03225</name>
</gene>
<keyword evidence="8" id="KW-1185">Reference proteome</keyword>
<dbReference type="GO" id="GO:0016874">
    <property type="term" value="F:ligase activity"/>
    <property type="evidence" value="ECO:0007669"/>
    <property type="project" value="UniProtKB-KW"/>
</dbReference>
<organism evidence="7 9">
    <name type="scientific">Legionella moravica</name>
    <dbReference type="NCBI Taxonomy" id="39962"/>
    <lineage>
        <taxon>Bacteria</taxon>
        <taxon>Pseudomonadati</taxon>
        <taxon>Pseudomonadota</taxon>
        <taxon>Gammaproteobacteria</taxon>
        <taxon>Legionellales</taxon>
        <taxon>Legionellaceae</taxon>
        <taxon>Legionella</taxon>
    </lineage>
</organism>
<dbReference type="Gene3D" id="3.30.470.20">
    <property type="entry name" value="ATP-grasp fold, B domain"/>
    <property type="match status" value="1"/>
</dbReference>
<evidence type="ECO:0000259" key="5">
    <source>
        <dbReference type="PROSITE" id="PS50975"/>
    </source>
</evidence>
<evidence type="ECO:0000256" key="4">
    <source>
        <dbReference type="PROSITE-ProRule" id="PRU00409"/>
    </source>
</evidence>
<evidence type="ECO:0000256" key="3">
    <source>
        <dbReference type="ARBA" id="ARBA00022840"/>
    </source>
</evidence>
<dbReference type="EMBL" id="LNYN01000001">
    <property type="protein sequence ID" value="KTD39641.1"/>
    <property type="molecule type" value="Genomic_DNA"/>
</dbReference>
<dbReference type="SUPFAM" id="SSF56059">
    <property type="entry name" value="Glutathione synthetase ATP-binding domain-like"/>
    <property type="match status" value="1"/>
</dbReference>
<accession>A0A378LLM1</accession>
<reference evidence="6 8" key="1">
    <citation type="submission" date="2015-11" db="EMBL/GenBank/DDBJ databases">
        <title>Genomic analysis of 38 Legionella species identifies large and diverse effector repertoires.</title>
        <authorList>
            <person name="Burstein D."/>
            <person name="Amaro F."/>
            <person name="Zusman T."/>
            <person name="Lifshitz Z."/>
            <person name="Cohen O."/>
            <person name="Gilbert J.A."/>
            <person name="Pupko T."/>
            <person name="Shuman H.A."/>
            <person name="Segal G."/>
        </authorList>
    </citation>
    <scope>NUCLEOTIDE SEQUENCE [LARGE SCALE GENOMIC DNA]</scope>
    <source>
        <strain evidence="6 8">ATCC 43877</strain>
    </source>
</reference>
<dbReference type="PANTHER" id="PTHR43585:SF2">
    <property type="entry name" value="ATP-GRASP ENZYME FSQD"/>
    <property type="match status" value="1"/>
</dbReference>
<evidence type="ECO:0000313" key="6">
    <source>
        <dbReference type="EMBL" id="KTD39641.1"/>
    </source>
</evidence>
<dbReference type="AlphaFoldDB" id="A0A378LLM1"/>
<evidence type="ECO:0000256" key="2">
    <source>
        <dbReference type="ARBA" id="ARBA00022741"/>
    </source>
</evidence>
<proteinExistence type="predicted"/>
<protein>
    <submittedName>
        <fullName evidence="6 7">Glutathione synthetase ATP-binding domain-like</fullName>
    </submittedName>
</protein>
<reference evidence="7 9" key="2">
    <citation type="submission" date="2018-06" db="EMBL/GenBank/DDBJ databases">
        <authorList>
            <consortium name="Pathogen Informatics"/>
            <person name="Doyle S."/>
        </authorList>
    </citation>
    <scope>NUCLEOTIDE SEQUENCE [LARGE SCALE GENOMIC DNA]</scope>
    <source>
        <strain evidence="7 9">NCTC12239</strain>
    </source>
</reference>
<feature type="domain" description="ATP-grasp" evidence="5">
    <location>
        <begin position="112"/>
        <end position="298"/>
    </location>
</feature>
<dbReference type="RefSeq" id="WP_028383839.1">
    <property type="nucleotide sequence ID" value="NZ_CAAAJG010000015.1"/>
</dbReference>